<accession>A0ABR7JTF9</accession>
<dbReference type="EMBL" id="JACRWE010000009">
    <property type="protein sequence ID" value="MBC5998063.1"/>
    <property type="molecule type" value="Genomic_DNA"/>
</dbReference>
<keyword evidence="1" id="KW-0472">Membrane</keyword>
<gene>
    <name evidence="2" type="ORF">H8923_14975</name>
</gene>
<evidence type="ECO:0000313" key="2">
    <source>
        <dbReference type="EMBL" id="MBC5998063.1"/>
    </source>
</evidence>
<protein>
    <submittedName>
        <fullName evidence="2">Uncharacterized protein</fullName>
    </submittedName>
</protein>
<keyword evidence="1" id="KW-1133">Transmembrane helix</keyword>
<keyword evidence="3" id="KW-1185">Reference proteome</keyword>
<keyword evidence="1" id="KW-0812">Transmembrane</keyword>
<evidence type="ECO:0000256" key="1">
    <source>
        <dbReference type="SAM" id="Phobius"/>
    </source>
</evidence>
<name>A0ABR7JTF9_9FIRM</name>
<comment type="caution">
    <text evidence="2">The sequence shown here is derived from an EMBL/GenBank/DDBJ whole genome shotgun (WGS) entry which is preliminary data.</text>
</comment>
<evidence type="ECO:0000313" key="3">
    <source>
        <dbReference type="Proteomes" id="UP000609849"/>
    </source>
</evidence>
<dbReference type="RefSeq" id="WP_187127970.1">
    <property type="nucleotide sequence ID" value="NZ_JACRWE010000009.1"/>
</dbReference>
<organism evidence="2 3">
    <name type="scientific">Romboutsia faecis</name>
    <dbReference type="NCBI Taxonomy" id="2764597"/>
    <lineage>
        <taxon>Bacteria</taxon>
        <taxon>Bacillati</taxon>
        <taxon>Bacillota</taxon>
        <taxon>Clostridia</taxon>
        <taxon>Peptostreptococcales</taxon>
        <taxon>Peptostreptococcaceae</taxon>
        <taxon>Romboutsia</taxon>
    </lineage>
</organism>
<feature type="transmembrane region" description="Helical" evidence="1">
    <location>
        <begin position="6"/>
        <end position="27"/>
    </location>
</feature>
<reference evidence="2 3" key="1">
    <citation type="submission" date="2020-08" db="EMBL/GenBank/DDBJ databases">
        <authorList>
            <person name="Liu C."/>
            <person name="Sun Q."/>
        </authorList>
    </citation>
    <scope>NUCLEOTIDE SEQUENCE [LARGE SCALE GENOMIC DNA]</scope>
    <source>
        <strain evidence="2 3">NSJ-18</strain>
    </source>
</reference>
<sequence length="142" mass="16328">MNIKFNIKGVILGVVLVFFIIGGFLFLPKMFIEDSTPVDYTMIQRDAIPEKILNIMDKYTNEERALAVKLDNKIYVIVTRSQEKDKGIEIDKISIVKEEDKNTMKVEITYKDKEDSYPFVVAETNLTELPDKIELDSSDDAK</sequence>
<dbReference type="Proteomes" id="UP000609849">
    <property type="component" value="Unassembled WGS sequence"/>
</dbReference>
<proteinExistence type="predicted"/>